<dbReference type="Proteomes" id="UP000182412">
    <property type="component" value="Unassembled WGS sequence"/>
</dbReference>
<dbReference type="PANTHER" id="PTHR13696">
    <property type="entry name" value="P-LOOP CONTAINING NUCLEOSIDE TRIPHOSPHATE HYDROLASE"/>
    <property type="match status" value="1"/>
</dbReference>
<feature type="domain" description="AAA" evidence="1">
    <location>
        <begin position="1"/>
        <end position="179"/>
    </location>
</feature>
<evidence type="ECO:0000313" key="3">
    <source>
        <dbReference type="Proteomes" id="UP000182412"/>
    </source>
</evidence>
<sequence>MKVLTIANLKGGVGKTITTINTSYILTTDCGKRVLLVDNDQQGNCSQFFGVYGYDKPSMTDVMKRRVTAEEVILHTEYEGLDIIPANLSLAEAEKAVLMDSVTPQQVRLREVLRQVKDDYDYVLIDNAPSLGMCVINSLATSDYLIIPAKVDKFTFDGIDCLLDQMNTVKEYFNPQLQVLGTLITSYRRNDTNQQGAEWLKQAEKYKAFDTFIRWTDKVDESTFTAEPIMVHSPRCGAAKDYKAFVAELLKMVEG</sequence>
<organism evidence="2 3">
    <name type="scientific">Selenomonas ruminantium</name>
    <dbReference type="NCBI Taxonomy" id="971"/>
    <lineage>
        <taxon>Bacteria</taxon>
        <taxon>Bacillati</taxon>
        <taxon>Bacillota</taxon>
        <taxon>Negativicutes</taxon>
        <taxon>Selenomonadales</taxon>
        <taxon>Selenomonadaceae</taxon>
        <taxon>Selenomonas</taxon>
    </lineage>
</organism>
<reference evidence="2 3" key="1">
    <citation type="submission" date="2016-10" db="EMBL/GenBank/DDBJ databases">
        <authorList>
            <person name="de Groot N.N."/>
        </authorList>
    </citation>
    <scope>NUCLEOTIDE SEQUENCE [LARGE SCALE GENOMIC DNA]</scope>
    <source>
        <strain evidence="2 3">S137</strain>
    </source>
</reference>
<dbReference type="RefSeq" id="WP_074571453.1">
    <property type="nucleotide sequence ID" value="NZ_FNJQ01000004.1"/>
</dbReference>
<dbReference type="InterPro" id="IPR027417">
    <property type="entry name" value="P-loop_NTPase"/>
</dbReference>
<dbReference type="EMBL" id="FNJQ01000004">
    <property type="protein sequence ID" value="SDO99801.1"/>
    <property type="molecule type" value="Genomic_DNA"/>
</dbReference>
<dbReference type="InterPro" id="IPR025669">
    <property type="entry name" value="AAA_dom"/>
</dbReference>
<protein>
    <submittedName>
        <fullName evidence="2">Chromosome partitioning protein</fullName>
    </submittedName>
</protein>
<dbReference type="SUPFAM" id="SSF52540">
    <property type="entry name" value="P-loop containing nucleoside triphosphate hydrolases"/>
    <property type="match status" value="1"/>
</dbReference>
<dbReference type="OrthoDB" id="9773088at2"/>
<evidence type="ECO:0000259" key="1">
    <source>
        <dbReference type="Pfam" id="PF13614"/>
    </source>
</evidence>
<dbReference type="PANTHER" id="PTHR13696:SF52">
    <property type="entry name" value="PARA FAMILY PROTEIN CT_582"/>
    <property type="match status" value="1"/>
</dbReference>
<dbReference type="InterPro" id="IPR050678">
    <property type="entry name" value="DNA_Partitioning_ATPase"/>
</dbReference>
<dbReference type="Pfam" id="PF13614">
    <property type="entry name" value="AAA_31"/>
    <property type="match status" value="1"/>
</dbReference>
<accession>A0A1H0P4D7</accession>
<proteinExistence type="predicted"/>
<name>A0A1H0P4D7_SELRU</name>
<gene>
    <name evidence="2" type="ORF">SAMN05216366_104104</name>
</gene>
<evidence type="ECO:0000313" key="2">
    <source>
        <dbReference type="EMBL" id="SDO99801.1"/>
    </source>
</evidence>
<dbReference type="CDD" id="cd02042">
    <property type="entry name" value="ParAB_family"/>
    <property type="match status" value="1"/>
</dbReference>
<dbReference type="AlphaFoldDB" id="A0A1H0P4D7"/>
<dbReference type="Gene3D" id="3.40.50.300">
    <property type="entry name" value="P-loop containing nucleotide triphosphate hydrolases"/>
    <property type="match status" value="1"/>
</dbReference>